<dbReference type="EMBL" id="OCSU01000001">
    <property type="protein sequence ID" value="SOE55217.1"/>
    <property type="molecule type" value="Genomic_DNA"/>
</dbReference>
<evidence type="ECO:0000259" key="4">
    <source>
        <dbReference type="PROSITE" id="PS50110"/>
    </source>
</evidence>
<dbReference type="PANTHER" id="PTHR48105">
    <property type="entry name" value="THIOREDOXIN REDUCTASE 1-RELATED-RELATED"/>
    <property type="match status" value="1"/>
</dbReference>
<dbReference type="GO" id="GO:0000160">
    <property type="term" value="P:phosphorelay signal transduction system"/>
    <property type="evidence" value="ECO:0007669"/>
    <property type="project" value="InterPro"/>
</dbReference>
<feature type="domain" description="Response regulatory" evidence="4">
    <location>
        <begin position="20"/>
        <end position="143"/>
    </location>
</feature>
<dbReference type="SUPFAM" id="SSF51905">
    <property type="entry name" value="FAD/NAD(P)-binding domain"/>
    <property type="match status" value="1"/>
</dbReference>
<dbReference type="InterPro" id="IPR023753">
    <property type="entry name" value="FAD/NAD-binding_dom"/>
</dbReference>
<comment type="caution">
    <text evidence="5">The sequence shown here is derived from an EMBL/GenBank/DDBJ whole genome shotgun (WGS) entry which is preliminary data.</text>
</comment>
<sequence>MSSPSAGAAIESANNMDKPVIIAVDDDPEVVDAVARDLRLGYGEHFLIVRAGSGQAALEAAHQLRLQNRSVALFLVDQRMPQMSGIEFLERAIALFPEAKRVLLTAYADTDIAIRAINKVRLDYYLLKPWHPPELTFYPVLDDLLEAWQTAWRSSFKGIRLIDHRWSPQGHQMRDFMARNHIPYQWLDVASGSEADALLSSLDAAASQLPVLIFEDGSALSRPTIAQIADKVGLVTHSTTPFYDMLIVGGGPAGLAAAVYGASEGLKSAIIERQAPGGQAGTTSRIENYLGFPSGVSGAELSRRALTQAKRFGAEIIVTQRAVRTRVEGPYKFVTLTDGSEVSCHALLVASGVAYRKLDAPGVERLTGAGVYYGAAMTEAVCCANQDLYVVGASNSAGQAAMFLCKYARNVVIVCRGPSLGAGVSRYLIDEIDETPNVSVRPHTLVASVDGDGHLSEIALRDVNTGAIEVVPAGALFICIGAEPCTEWLGNVVERDDNGFVVTGRALLTDGKRPRGWSLARDPFLLETSVPGIFAAGDVRAGSIKRVAAAVGEGSTTVHLVHQYLATL</sequence>
<proteinExistence type="predicted"/>
<accession>A0A7Z7I2G6</accession>
<name>A0A7Z7I2G6_9BURK</name>
<dbReference type="InterPro" id="IPR036188">
    <property type="entry name" value="FAD/NAD-bd_sf"/>
</dbReference>
<dbReference type="InterPro" id="IPR001789">
    <property type="entry name" value="Sig_transdc_resp-reg_receiver"/>
</dbReference>
<dbReference type="Proteomes" id="UP000219522">
    <property type="component" value="Unassembled WGS sequence"/>
</dbReference>
<dbReference type="SUPFAM" id="SSF52172">
    <property type="entry name" value="CheY-like"/>
    <property type="match status" value="1"/>
</dbReference>
<dbReference type="Gene3D" id="3.40.50.2300">
    <property type="match status" value="1"/>
</dbReference>
<dbReference type="Gene3D" id="3.50.50.60">
    <property type="entry name" value="FAD/NAD(P)-binding domain"/>
    <property type="match status" value="2"/>
</dbReference>
<evidence type="ECO:0000256" key="3">
    <source>
        <dbReference type="PROSITE-ProRule" id="PRU00169"/>
    </source>
</evidence>
<keyword evidence="3" id="KW-0597">Phosphoprotein</keyword>
<dbReference type="AlphaFoldDB" id="A0A7Z7I2G6"/>
<dbReference type="InterPro" id="IPR011006">
    <property type="entry name" value="CheY-like_superfamily"/>
</dbReference>
<dbReference type="PRINTS" id="PR00368">
    <property type="entry name" value="FADPNR"/>
</dbReference>
<organism evidence="5 6">
    <name type="scientific">Caballeronia arationis</name>
    <dbReference type="NCBI Taxonomy" id="1777142"/>
    <lineage>
        <taxon>Bacteria</taxon>
        <taxon>Pseudomonadati</taxon>
        <taxon>Pseudomonadota</taxon>
        <taxon>Betaproteobacteria</taxon>
        <taxon>Burkholderiales</taxon>
        <taxon>Burkholderiaceae</taxon>
        <taxon>Caballeronia</taxon>
    </lineage>
</organism>
<dbReference type="PRINTS" id="PR00469">
    <property type="entry name" value="PNDRDTASEII"/>
</dbReference>
<dbReference type="Pfam" id="PF07992">
    <property type="entry name" value="Pyr_redox_2"/>
    <property type="match status" value="1"/>
</dbReference>
<dbReference type="Gene3D" id="3.40.30.10">
    <property type="entry name" value="Glutaredoxin"/>
    <property type="match status" value="1"/>
</dbReference>
<dbReference type="SMART" id="SM00448">
    <property type="entry name" value="REC"/>
    <property type="match status" value="1"/>
</dbReference>
<dbReference type="GO" id="GO:0016491">
    <property type="term" value="F:oxidoreductase activity"/>
    <property type="evidence" value="ECO:0007669"/>
    <property type="project" value="UniProtKB-KW"/>
</dbReference>
<evidence type="ECO:0000313" key="5">
    <source>
        <dbReference type="EMBL" id="SOE55217.1"/>
    </source>
</evidence>
<reference evidence="5 6" key="1">
    <citation type="submission" date="2017-09" db="EMBL/GenBank/DDBJ databases">
        <authorList>
            <person name="Varghese N."/>
            <person name="Submissions S."/>
        </authorList>
    </citation>
    <scope>NUCLEOTIDE SEQUENCE [LARGE SCALE GENOMIC DNA]</scope>
    <source>
        <strain evidence="5 6">OK806</strain>
    </source>
</reference>
<evidence type="ECO:0000313" key="6">
    <source>
        <dbReference type="Proteomes" id="UP000219522"/>
    </source>
</evidence>
<feature type="modified residue" description="4-aspartylphosphate" evidence="3">
    <location>
        <position position="77"/>
    </location>
</feature>
<dbReference type="Pfam" id="PF00072">
    <property type="entry name" value="Response_reg"/>
    <property type="match status" value="1"/>
</dbReference>
<keyword evidence="2" id="KW-0560">Oxidoreductase</keyword>
<gene>
    <name evidence="5" type="ORF">SAMN05446927_0977</name>
</gene>
<dbReference type="PROSITE" id="PS50110">
    <property type="entry name" value="RESPONSE_REGULATORY"/>
    <property type="match status" value="1"/>
</dbReference>
<protein>
    <submittedName>
        <fullName evidence="5">Thioredoxin reductase (NADPH)</fullName>
    </submittedName>
</protein>
<dbReference type="InterPro" id="IPR050097">
    <property type="entry name" value="Ferredoxin-NADP_redctase_2"/>
</dbReference>
<keyword evidence="6" id="KW-1185">Reference proteome</keyword>
<keyword evidence="1" id="KW-0285">Flavoprotein</keyword>
<evidence type="ECO:0000256" key="2">
    <source>
        <dbReference type="ARBA" id="ARBA00023002"/>
    </source>
</evidence>
<evidence type="ECO:0000256" key="1">
    <source>
        <dbReference type="ARBA" id="ARBA00022630"/>
    </source>
</evidence>